<name>A0AA40CAB5_9PEZI</name>
<feature type="compositionally biased region" description="Basic and acidic residues" evidence="1">
    <location>
        <begin position="114"/>
        <end position="124"/>
    </location>
</feature>
<protein>
    <submittedName>
        <fullName evidence="2">Uncharacterized protein</fullName>
    </submittedName>
</protein>
<feature type="region of interest" description="Disordered" evidence="1">
    <location>
        <begin position="167"/>
        <end position="220"/>
    </location>
</feature>
<comment type="caution">
    <text evidence="2">The sequence shown here is derived from an EMBL/GenBank/DDBJ whole genome shotgun (WGS) entry which is preliminary data.</text>
</comment>
<feature type="compositionally biased region" description="Polar residues" evidence="1">
    <location>
        <begin position="321"/>
        <end position="331"/>
    </location>
</feature>
<feature type="compositionally biased region" description="Basic and acidic residues" evidence="1">
    <location>
        <begin position="337"/>
        <end position="353"/>
    </location>
</feature>
<accession>A0AA40CAB5</accession>
<feature type="compositionally biased region" description="Polar residues" evidence="1">
    <location>
        <begin position="188"/>
        <end position="204"/>
    </location>
</feature>
<gene>
    <name evidence="2" type="ORF">B0T17DRAFT_635673</name>
</gene>
<feature type="compositionally biased region" description="Polar residues" evidence="1">
    <location>
        <begin position="101"/>
        <end position="113"/>
    </location>
</feature>
<feature type="compositionally biased region" description="Basic and acidic residues" evidence="1">
    <location>
        <begin position="177"/>
        <end position="187"/>
    </location>
</feature>
<feature type="compositionally biased region" description="Low complexity" evidence="1">
    <location>
        <begin position="307"/>
        <end position="320"/>
    </location>
</feature>
<dbReference type="Proteomes" id="UP001174934">
    <property type="component" value="Unassembled WGS sequence"/>
</dbReference>
<evidence type="ECO:0000313" key="2">
    <source>
        <dbReference type="EMBL" id="KAK0630053.1"/>
    </source>
</evidence>
<feature type="region of interest" description="Disordered" evidence="1">
    <location>
        <begin position="86"/>
        <end position="128"/>
    </location>
</feature>
<evidence type="ECO:0000313" key="3">
    <source>
        <dbReference type="Proteomes" id="UP001174934"/>
    </source>
</evidence>
<organism evidence="2 3">
    <name type="scientific">Bombardia bombarda</name>
    <dbReference type="NCBI Taxonomy" id="252184"/>
    <lineage>
        <taxon>Eukaryota</taxon>
        <taxon>Fungi</taxon>
        <taxon>Dikarya</taxon>
        <taxon>Ascomycota</taxon>
        <taxon>Pezizomycotina</taxon>
        <taxon>Sordariomycetes</taxon>
        <taxon>Sordariomycetidae</taxon>
        <taxon>Sordariales</taxon>
        <taxon>Lasiosphaeriaceae</taxon>
        <taxon>Bombardia</taxon>
    </lineage>
</organism>
<sequence length="521" mass="59338">MAAVAPMELVMRGEPVAIPLKCILCPRKPNFSDVSHLLTHISSKAHLSHRFKIELRSHKEREAQQTLDVYNEWYDRHRIGSLLAERMSAKEQKKSTKRGRSSNAVSHNKSRTSSRADEDIKIEPGDYEDSPPLIAGHWHASVHSHSMRRDYYDSTGYETPVLRRQRSDYSIPGTPDQMKRKYERWPSETDTATSGLPSEQSSEIVETLEDDNDPSKQLKGIKYPGMGIFDSASELQKRRRNQRKDESVLRQMQVTSFGIEPNEVVWNEVGEYQRTRDIYASPSVEGTPERDLEEEPQKKRKPRRATAARFTAAARPRQTRSSTKNPRNNSTAKKKSNRTEELSHNPMESDVRRTSSHSHGSVESYDVFHDHPQLSPLGSESPLKDSGYDFRRRPALQPLSTNISMVSPVEKPINSVPMSYFPSRDNTGTTFPSHPPVPNNSYFRQQQNLSSGNYNPLFQTRNTYFNPYNFTNYGSDAKPPTTGFQSVNAMNQNLGSMSFGSFSTPYTADSPHERGHHDFDI</sequence>
<dbReference type="EMBL" id="JAULSR010000002">
    <property type="protein sequence ID" value="KAK0630053.1"/>
    <property type="molecule type" value="Genomic_DNA"/>
</dbReference>
<evidence type="ECO:0000256" key="1">
    <source>
        <dbReference type="SAM" id="MobiDB-lite"/>
    </source>
</evidence>
<feature type="region of interest" description="Disordered" evidence="1">
    <location>
        <begin position="277"/>
        <end position="363"/>
    </location>
</feature>
<reference evidence="2" key="1">
    <citation type="submission" date="2023-06" db="EMBL/GenBank/DDBJ databases">
        <title>Genome-scale phylogeny and comparative genomics of the fungal order Sordariales.</title>
        <authorList>
            <consortium name="Lawrence Berkeley National Laboratory"/>
            <person name="Hensen N."/>
            <person name="Bonometti L."/>
            <person name="Westerberg I."/>
            <person name="Brannstrom I.O."/>
            <person name="Guillou S."/>
            <person name="Cros-Aarteil S."/>
            <person name="Calhoun S."/>
            <person name="Haridas S."/>
            <person name="Kuo A."/>
            <person name="Mondo S."/>
            <person name="Pangilinan J."/>
            <person name="Riley R."/>
            <person name="LaButti K."/>
            <person name="Andreopoulos B."/>
            <person name="Lipzen A."/>
            <person name="Chen C."/>
            <person name="Yanf M."/>
            <person name="Daum C."/>
            <person name="Ng V."/>
            <person name="Clum A."/>
            <person name="Steindorff A."/>
            <person name="Ohm R."/>
            <person name="Martin F."/>
            <person name="Silar P."/>
            <person name="Natvig D."/>
            <person name="Lalanne C."/>
            <person name="Gautier V."/>
            <person name="Ament-velasquez S.L."/>
            <person name="Kruys A."/>
            <person name="Hutchinson M.I."/>
            <person name="Powell A.J."/>
            <person name="Barry K."/>
            <person name="Miller A.N."/>
            <person name="Grigoriev I.V."/>
            <person name="Debuchy R."/>
            <person name="Gladieux P."/>
            <person name="Thoren M.H."/>
            <person name="Johannesson H."/>
        </authorList>
    </citation>
    <scope>NUCLEOTIDE SEQUENCE</scope>
    <source>
        <strain evidence="2">SMH3391-2</strain>
    </source>
</reference>
<proteinExistence type="predicted"/>
<keyword evidence="3" id="KW-1185">Reference proteome</keyword>
<dbReference type="AlphaFoldDB" id="A0AA40CAB5"/>